<dbReference type="Proteomes" id="UP000280834">
    <property type="component" value="Unassembled WGS sequence"/>
</dbReference>
<dbReference type="SMART" id="SM00360">
    <property type="entry name" value="RRM"/>
    <property type="match status" value="1"/>
</dbReference>
<dbReference type="EMBL" id="UZAG01001032">
    <property type="protein sequence ID" value="VDO10205.1"/>
    <property type="molecule type" value="Genomic_DNA"/>
</dbReference>
<gene>
    <name evidence="5" type="ORF">BTMF_LOCUS1428</name>
</gene>
<sequence length="280" mass="31997">MQEEQVQEEEQEQEQEDEEEEEEEATTANGDEVKKEDSDIKMETATEIEEAEFVENEVYKSLRAQSVKPKVAVALIELYEATDMSPQELDDRAIEMLRSLPLDHALFIIKEVKESKLMGVQNKAQFLMSVMRNFRDKARQLGANVALSQKLVNGPSVEKIKEILDRTGYNLEVTIGQRKYGGPPPDWDGPAAGPQGSGHEIYIGKIPKEVYEDTLITLFEDMGKIWDLRLMMDPLTGRNRGYAFLTYCDKTAAYEAAKKVTVLLRSFSWLLQHLIFEIKR</sequence>
<evidence type="ECO:0000256" key="1">
    <source>
        <dbReference type="ARBA" id="ARBA00022884"/>
    </source>
</evidence>
<dbReference type="CDD" id="cd21039">
    <property type="entry name" value="NURR"/>
    <property type="match status" value="1"/>
</dbReference>
<dbReference type="PANTHER" id="PTHR21245">
    <property type="entry name" value="HETEROGENEOUS NUCLEAR RIBONUCLEOPROTEIN"/>
    <property type="match status" value="1"/>
</dbReference>
<feature type="domain" description="RRM" evidence="4">
    <location>
        <begin position="199"/>
        <end position="262"/>
    </location>
</feature>
<dbReference type="PROSITE" id="PS50102">
    <property type="entry name" value="RRM"/>
    <property type="match status" value="1"/>
</dbReference>
<evidence type="ECO:0000313" key="6">
    <source>
        <dbReference type="Proteomes" id="UP000280834"/>
    </source>
</evidence>
<keyword evidence="1 2" id="KW-0694">RNA-binding</keyword>
<evidence type="ECO:0000256" key="3">
    <source>
        <dbReference type="SAM" id="MobiDB-lite"/>
    </source>
</evidence>
<protein>
    <submittedName>
        <fullName evidence="7">RRM domain-containing protein</fullName>
    </submittedName>
</protein>
<evidence type="ECO:0000313" key="7">
    <source>
        <dbReference type="WBParaSite" id="BTMF_0000210001-mRNA-1"/>
    </source>
</evidence>
<dbReference type="InterPro" id="IPR035979">
    <property type="entry name" value="RBD_domain_sf"/>
</dbReference>
<dbReference type="Pfam" id="PF00076">
    <property type="entry name" value="RRM_1"/>
    <property type="match status" value="1"/>
</dbReference>
<keyword evidence="6" id="KW-1185">Reference proteome</keyword>
<evidence type="ECO:0000259" key="4">
    <source>
        <dbReference type="PROSITE" id="PS50102"/>
    </source>
</evidence>
<feature type="compositionally biased region" description="Basic and acidic residues" evidence="3">
    <location>
        <begin position="31"/>
        <end position="43"/>
    </location>
</feature>
<dbReference type="WBParaSite" id="BTMF_0000210001-mRNA-1">
    <property type="protein sequence ID" value="BTMF_0000210001-mRNA-1"/>
    <property type="gene ID" value="BTMF_0000210001"/>
</dbReference>
<dbReference type="InterPro" id="IPR041337">
    <property type="entry name" value="hnRNP_Q_AcD"/>
</dbReference>
<dbReference type="AlphaFoldDB" id="A0A0R3Q6Z6"/>
<feature type="compositionally biased region" description="Acidic residues" evidence="3">
    <location>
        <begin position="1"/>
        <end position="25"/>
    </location>
</feature>
<dbReference type="SUPFAM" id="SSF54928">
    <property type="entry name" value="RNA-binding domain, RBD"/>
    <property type="match status" value="1"/>
</dbReference>
<reference evidence="7" key="1">
    <citation type="submission" date="2017-02" db="UniProtKB">
        <authorList>
            <consortium name="WormBaseParasite"/>
        </authorList>
    </citation>
    <scope>IDENTIFICATION</scope>
</reference>
<dbReference type="InterPro" id="IPR000504">
    <property type="entry name" value="RRM_dom"/>
</dbReference>
<dbReference type="GO" id="GO:0003723">
    <property type="term" value="F:RNA binding"/>
    <property type="evidence" value="ECO:0007669"/>
    <property type="project" value="UniProtKB-UniRule"/>
</dbReference>
<name>A0A0R3Q6Z6_9BILA</name>
<evidence type="ECO:0000256" key="2">
    <source>
        <dbReference type="PROSITE-ProRule" id="PRU00176"/>
    </source>
</evidence>
<evidence type="ECO:0000313" key="5">
    <source>
        <dbReference type="EMBL" id="VDO10205.1"/>
    </source>
</evidence>
<accession>A0A0R3Q6Z6</accession>
<organism evidence="7">
    <name type="scientific">Brugia timori</name>
    <dbReference type="NCBI Taxonomy" id="42155"/>
    <lineage>
        <taxon>Eukaryota</taxon>
        <taxon>Metazoa</taxon>
        <taxon>Ecdysozoa</taxon>
        <taxon>Nematoda</taxon>
        <taxon>Chromadorea</taxon>
        <taxon>Rhabditida</taxon>
        <taxon>Spirurina</taxon>
        <taxon>Spiruromorpha</taxon>
        <taxon>Filarioidea</taxon>
        <taxon>Onchocercidae</taxon>
        <taxon>Brugia</taxon>
    </lineage>
</organism>
<dbReference type="InterPro" id="IPR012677">
    <property type="entry name" value="Nucleotide-bd_a/b_plait_sf"/>
</dbReference>
<dbReference type="Pfam" id="PF18360">
    <property type="entry name" value="hnRNP_Q_AcD"/>
    <property type="match status" value="1"/>
</dbReference>
<reference evidence="5 6" key="2">
    <citation type="submission" date="2018-11" db="EMBL/GenBank/DDBJ databases">
        <authorList>
            <consortium name="Pathogen Informatics"/>
        </authorList>
    </citation>
    <scope>NUCLEOTIDE SEQUENCE [LARGE SCALE GENOMIC DNA]</scope>
</reference>
<dbReference type="STRING" id="42155.A0A0R3Q6Z6"/>
<feature type="region of interest" description="Disordered" evidence="3">
    <location>
        <begin position="1"/>
        <end position="43"/>
    </location>
</feature>
<dbReference type="Gene3D" id="3.30.70.330">
    <property type="match status" value="1"/>
</dbReference>
<proteinExistence type="predicted"/>